<sequence length="51" mass="5510">GDPDRDAHAVPHQRTARRGGREVPRDRGRPADPGQAGCLRHRDRSEGSGGL</sequence>
<reference evidence="2" key="1">
    <citation type="submission" date="2020-02" db="EMBL/GenBank/DDBJ databases">
        <authorList>
            <person name="Meier V. D."/>
        </authorList>
    </citation>
    <scope>NUCLEOTIDE SEQUENCE</scope>
    <source>
        <strain evidence="2">AVDCRST_MAG86</strain>
    </source>
</reference>
<feature type="non-terminal residue" evidence="2">
    <location>
        <position position="51"/>
    </location>
</feature>
<evidence type="ECO:0000256" key="1">
    <source>
        <dbReference type="SAM" id="MobiDB-lite"/>
    </source>
</evidence>
<evidence type="ECO:0000313" key="2">
    <source>
        <dbReference type="EMBL" id="CAA9577731.1"/>
    </source>
</evidence>
<feature type="compositionally biased region" description="Basic and acidic residues" evidence="1">
    <location>
        <begin position="19"/>
        <end position="30"/>
    </location>
</feature>
<feature type="region of interest" description="Disordered" evidence="1">
    <location>
        <begin position="1"/>
        <end position="51"/>
    </location>
</feature>
<proteinExistence type="predicted"/>
<organism evidence="2">
    <name type="scientific">uncultured Truepera sp</name>
    <dbReference type="NCBI Taxonomy" id="543023"/>
    <lineage>
        <taxon>Bacteria</taxon>
        <taxon>Thermotogati</taxon>
        <taxon>Deinococcota</taxon>
        <taxon>Deinococci</taxon>
        <taxon>Trueperales</taxon>
        <taxon>Trueperaceae</taxon>
        <taxon>Truepera</taxon>
        <taxon>environmental samples</taxon>
    </lineage>
</organism>
<name>A0A6J4VMF4_9DEIN</name>
<feature type="non-terminal residue" evidence="2">
    <location>
        <position position="1"/>
    </location>
</feature>
<protein>
    <submittedName>
        <fullName evidence="2">Ligand-binding SRPBCC domain protein family</fullName>
    </submittedName>
</protein>
<dbReference type="EMBL" id="CADCWP010000210">
    <property type="protein sequence ID" value="CAA9577731.1"/>
    <property type="molecule type" value="Genomic_DNA"/>
</dbReference>
<gene>
    <name evidence="2" type="ORF">AVDCRST_MAG86-2379</name>
</gene>
<dbReference type="AlphaFoldDB" id="A0A6J4VMF4"/>
<accession>A0A6J4VMF4</accession>